<dbReference type="PROSITE" id="PS50846">
    <property type="entry name" value="HMA_2"/>
    <property type="match status" value="2"/>
</dbReference>
<name>A0A7K4L7T3_9AVES</name>
<evidence type="ECO:0000256" key="11">
    <source>
        <dbReference type="ARBA" id="ARBA00022967"/>
    </source>
</evidence>
<evidence type="ECO:0000256" key="6">
    <source>
        <dbReference type="ARBA" id="ARBA00022737"/>
    </source>
</evidence>
<feature type="transmembrane region" description="Helical" evidence="15">
    <location>
        <begin position="244"/>
        <end position="270"/>
    </location>
</feature>
<dbReference type="GO" id="GO:0005524">
    <property type="term" value="F:ATP binding"/>
    <property type="evidence" value="ECO:0007669"/>
    <property type="project" value="UniProtKB-KW"/>
</dbReference>
<organism evidence="17 18">
    <name type="scientific">Crypturellus undulatus</name>
    <dbReference type="NCBI Taxonomy" id="48396"/>
    <lineage>
        <taxon>Eukaryota</taxon>
        <taxon>Metazoa</taxon>
        <taxon>Chordata</taxon>
        <taxon>Craniata</taxon>
        <taxon>Vertebrata</taxon>
        <taxon>Euteleostomi</taxon>
        <taxon>Archelosauria</taxon>
        <taxon>Archosauria</taxon>
        <taxon>Dinosauria</taxon>
        <taxon>Saurischia</taxon>
        <taxon>Theropoda</taxon>
        <taxon>Coelurosauria</taxon>
        <taxon>Aves</taxon>
        <taxon>Palaeognathae</taxon>
        <taxon>Tinamiformes</taxon>
        <taxon>Tinamidae</taxon>
        <taxon>Crypturellus</taxon>
    </lineage>
</organism>
<dbReference type="InterPro" id="IPR006122">
    <property type="entry name" value="HMA_Cu_ion-bd"/>
</dbReference>
<dbReference type="PANTHER" id="PTHR43520:SF29">
    <property type="entry name" value="COPPER-TRANSPORTING ATPASE 1"/>
    <property type="match status" value="1"/>
</dbReference>
<keyword evidence="11" id="KW-1278">Translocase</keyword>
<dbReference type="SUPFAM" id="SSF81653">
    <property type="entry name" value="Calcium ATPase, transduction domain A"/>
    <property type="match status" value="1"/>
</dbReference>
<dbReference type="PROSITE" id="PS01047">
    <property type="entry name" value="HMA_1"/>
    <property type="match status" value="2"/>
</dbReference>
<evidence type="ECO:0000256" key="14">
    <source>
        <dbReference type="ARBA" id="ARBA00023136"/>
    </source>
</evidence>
<keyword evidence="10" id="KW-0460">Magnesium</keyword>
<evidence type="ECO:0000256" key="13">
    <source>
        <dbReference type="ARBA" id="ARBA00023008"/>
    </source>
</evidence>
<dbReference type="Gene3D" id="2.70.150.10">
    <property type="entry name" value="Calcium-transporting ATPase, cytoplasmic transduction domain A"/>
    <property type="match status" value="1"/>
</dbReference>
<dbReference type="Proteomes" id="UP000534426">
    <property type="component" value="Unassembled WGS sequence"/>
</dbReference>
<evidence type="ECO:0000256" key="12">
    <source>
        <dbReference type="ARBA" id="ARBA00022989"/>
    </source>
</evidence>
<dbReference type="Pfam" id="PF00403">
    <property type="entry name" value="HMA"/>
    <property type="match status" value="2"/>
</dbReference>
<dbReference type="GO" id="GO:0140581">
    <property type="term" value="F:P-type monovalent copper transporter activity"/>
    <property type="evidence" value="ECO:0007669"/>
    <property type="project" value="UniProtKB-EC"/>
</dbReference>
<evidence type="ECO:0000313" key="18">
    <source>
        <dbReference type="Proteomes" id="UP000534426"/>
    </source>
</evidence>
<reference evidence="17 18" key="1">
    <citation type="submission" date="2019-09" db="EMBL/GenBank/DDBJ databases">
        <title>Bird 10,000 Genomes (B10K) Project - Family phase.</title>
        <authorList>
            <person name="Zhang G."/>
        </authorList>
    </citation>
    <scope>NUCLEOTIDE SEQUENCE [LARGE SCALE GENOMIC DNA]</scope>
    <source>
        <strain evidence="17">B10K-MSB-37135</strain>
        <tissue evidence="17">Heart</tissue>
    </source>
</reference>
<evidence type="ECO:0000256" key="1">
    <source>
        <dbReference type="ARBA" id="ARBA00004166"/>
    </source>
</evidence>
<feature type="transmembrane region" description="Helical" evidence="15">
    <location>
        <begin position="440"/>
        <end position="464"/>
    </location>
</feature>
<dbReference type="GO" id="GO:0015677">
    <property type="term" value="P:copper ion import"/>
    <property type="evidence" value="ECO:0007669"/>
    <property type="project" value="TreeGrafter"/>
</dbReference>
<evidence type="ECO:0000256" key="4">
    <source>
        <dbReference type="ARBA" id="ARBA00022692"/>
    </source>
</evidence>
<feature type="domain" description="HMA" evidence="16">
    <location>
        <begin position="5"/>
        <end position="71"/>
    </location>
</feature>
<evidence type="ECO:0000256" key="15">
    <source>
        <dbReference type="SAM" id="Phobius"/>
    </source>
</evidence>
<dbReference type="SUPFAM" id="SSF81665">
    <property type="entry name" value="Calcium ATPase, transmembrane domain M"/>
    <property type="match status" value="1"/>
</dbReference>
<keyword evidence="5" id="KW-0479">Metal-binding</keyword>
<dbReference type="PANTHER" id="PTHR43520">
    <property type="entry name" value="ATP7, ISOFORM B"/>
    <property type="match status" value="1"/>
</dbReference>
<evidence type="ECO:0000256" key="7">
    <source>
        <dbReference type="ARBA" id="ARBA00022741"/>
    </source>
</evidence>
<dbReference type="InterPro" id="IPR001757">
    <property type="entry name" value="P_typ_ATPase"/>
</dbReference>
<dbReference type="GO" id="GO:0060003">
    <property type="term" value="P:copper ion export"/>
    <property type="evidence" value="ECO:0007669"/>
    <property type="project" value="TreeGrafter"/>
</dbReference>
<dbReference type="Gene3D" id="3.30.70.100">
    <property type="match status" value="2"/>
</dbReference>
<keyword evidence="4 15" id="KW-0812">Transmembrane</keyword>
<evidence type="ECO:0000259" key="16">
    <source>
        <dbReference type="PROSITE" id="PS50846"/>
    </source>
</evidence>
<evidence type="ECO:0000256" key="9">
    <source>
        <dbReference type="ARBA" id="ARBA00022840"/>
    </source>
</evidence>
<evidence type="ECO:0000256" key="3">
    <source>
        <dbReference type="ARBA" id="ARBA00022448"/>
    </source>
</evidence>
<keyword evidence="12 15" id="KW-1133">Transmembrane helix</keyword>
<dbReference type="EC" id="7.2.2.8" evidence="2"/>
<keyword evidence="7" id="KW-0547">Nucleotide-binding</keyword>
<feature type="transmembrane region" description="Helical" evidence="15">
    <location>
        <begin position="171"/>
        <end position="190"/>
    </location>
</feature>
<dbReference type="InterPro" id="IPR059000">
    <property type="entry name" value="ATPase_P-type_domA"/>
</dbReference>
<evidence type="ECO:0000256" key="2">
    <source>
        <dbReference type="ARBA" id="ARBA00012517"/>
    </source>
</evidence>
<evidence type="ECO:0000313" key="17">
    <source>
        <dbReference type="EMBL" id="NWJ00778.1"/>
    </source>
</evidence>
<dbReference type="InterPro" id="IPR017969">
    <property type="entry name" value="Heavy-metal-associated_CS"/>
</dbReference>
<dbReference type="AlphaFoldDB" id="A0A7K4L7T3"/>
<feature type="domain" description="HMA" evidence="16">
    <location>
        <begin position="81"/>
        <end position="147"/>
    </location>
</feature>
<keyword evidence="6" id="KW-0677">Repeat</keyword>
<dbReference type="GO" id="GO:0005802">
    <property type="term" value="C:trans-Golgi network"/>
    <property type="evidence" value="ECO:0007669"/>
    <property type="project" value="TreeGrafter"/>
</dbReference>
<dbReference type="GO" id="GO:0005507">
    <property type="term" value="F:copper ion binding"/>
    <property type="evidence" value="ECO:0007669"/>
    <property type="project" value="InterPro"/>
</dbReference>
<dbReference type="InterPro" id="IPR023298">
    <property type="entry name" value="ATPase_P-typ_TM_dom_sf"/>
</dbReference>
<proteinExistence type="predicted"/>
<keyword evidence="8" id="KW-0187">Copper transport</keyword>
<dbReference type="SUPFAM" id="SSF55008">
    <property type="entry name" value="HMA, heavy metal-associated domain"/>
    <property type="match status" value="2"/>
</dbReference>
<sequence>AAAAQKCFLQIGGMTCASCVSAIERKLQKEDGIVSVLVALMAGKAEIKYKPEFIQPLEIAQLIENLGFEATVMEDHTETEGSVELLITGMTCASCVHNIESRLMRASGIFYASVALATCKAHVQFDPEVTGPRDIIKIIEEIGFHASLARSVPNAHNLDHKKEIQQWRKSFLCSLVFGIPVLILMIYMLIPDGEQHGSMVLEQNLIPGLSVLNLLFFVLCTFVQFLGGWYFYVQAYKSLKHRTANMDVLIVLATTIAYTYSCVILVVAIAEKAEKSPITFFDTPPMLFVFIALGRWLEHIAKSKTSEALAKLISLQATEATVVTLGPDHSIIREEQVAVELVQRGDIVKVVPGGKFPVDGKVIEGNSMADESLITGEAMPVTKKPGSTVIAGSINAHGSVLVNATHVGNDTTLSQIVKLVEEAQMSKAPIQQLADKFSGYFVPFIIIISTATLIAWIAIGFINFDIIQKYFPNQSERVSRAEVVLRFAFQTSITVLSIACPCSLGLA</sequence>
<evidence type="ECO:0000256" key="8">
    <source>
        <dbReference type="ARBA" id="ARBA00022796"/>
    </source>
</evidence>
<dbReference type="InterPro" id="IPR006121">
    <property type="entry name" value="HMA_dom"/>
</dbReference>
<keyword evidence="13" id="KW-0186">Copper</keyword>
<dbReference type="EMBL" id="VWPW01006135">
    <property type="protein sequence ID" value="NWJ00778.1"/>
    <property type="molecule type" value="Genomic_DNA"/>
</dbReference>
<accession>A0A7K4L7T3</accession>
<evidence type="ECO:0000256" key="10">
    <source>
        <dbReference type="ARBA" id="ARBA00022842"/>
    </source>
</evidence>
<feature type="transmembrane region" description="Helical" evidence="15">
    <location>
        <begin position="210"/>
        <end position="232"/>
    </location>
</feature>
<feature type="non-terminal residue" evidence="17">
    <location>
        <position position="1"/>
    </location>
</feature>
<dbReference type="GO" id="GO:0016887">
    <property type="term" value="F:ATP hydrolysis activity"/>
    <property type="evidence" value="ECO:0007669"/>
    <property type="project" value="InterPro"/>
</dbReference>
<dbReference type="GO" id="GO:0006878">
    <property type="term" value="P:intracellular copper ion homeostasis"/>
    <property type="evidence" value="ECO:0007669"/>
    <property type="project" value="TreeGrafter"/>
</dbReference>
<dbReference type="GO" id="GO:0043682">
    <property type="term" value="F:P-type divalent copper transporter activity"/>
    <property type="evidence" value="ECO:0007669"/>
    <property type="project" value="TreeGrafter"/>
</dbReference>
<dbReference type="GO" id="GO:0005886">
    <property type="term" value="C:plasma membrane"/>
    <property type="evidence" value="ECO:0007669"/>
    <property type="project" value="TreeGrafter"/>
</dbReference>
<dbReference type="InterPro" id="IPR036163">
    <property type="entry name" value="HMA_dom_sf"/>
</dbReference>
<evidence type="ECO:0000256" key="5">
    <source>
        <dbReference type="ARBA" id="ARBA00022723"/>
    </source>
</evidence>
<dbReference type="CDD" id="cd00371">
    <property type="entry name" value="HMA"/>
    <property type="match status" value="2"/>
</dbReference>
<protein>
    <recommendedName>
        <fullName evidence="2">P-type Cu(+) transporter</fullName>
        <ecNumber evidence="2">7.2.2.8</ecNumber>
    </recommendedName>
</protein>
<gene>
    <name evidence="17" type="primary">Atp7b_0</name>
    <name evidence="17" type="ORF">CRYUND_R11834</name>
</gene>
<dbReference type="FunFam" id="3.30.70.100:FF:000001">
    <property type="entry name" value="ATPase copper transporting beta"/>
    <property type="match status" value="2"/>
</dbReference>
<dbReference type="Pfam" id="PF00122">
    <property type="entry name" value="E1-E2_ATPase"/>
    <property type="match status" value="1"/>
</dbReference>
<dbReference type="PRINTS" id="PR00942">
    <property type="entry name" value="CUATPASEI"/>
</dbReference>
<dbReference type="FunFam" id="2.70.150.10:FF:000002">
    <property type="entry name" value="Copper-transporting ATPase 1, putative"/>
    <property type="match status" value="1"/>
</dbReference>
<comment type="caution">
    <text evidence="17">The sequence shown here is derived from an EMBL/GenBank/DDBJ whole genome shotgun (WGS) entry which is preliminary data.</text>
</comment>
<keyword evidence="14 15" id="KW-0472">Membrane</keyword>
<keyword evidence="18" id="KW-1185">Reference proteome</keyword>
<feature type="transmembrane region" description="Helical" evidence="15">
    <location>
        <begin position="276"/>
        <end position="297"/>
    </location>
</feature>
<keyword evidence="8" id="KW-0406">Ion transport</keyword>
<keyword evidence="3" id="KW-0813">Transport</keyword>
<dbReference type="NCBIfam" id="TIGR01494">
    <property type="entry name" value="ATPase_P-type"/>
    <property type="match status" value="1"/>
</dbReference>
<keyword evidence="9" id="KW-0067">ATP-binding</keyword>
<dbReference type="NCBIfam" id="TIGR00003">
    <property type="entry name" value="copper ion binding protein"/>
    <property type="match status" value="2"/>
</dbReference>
<comment type="subcellular location">
    <subcellularLocation>
        <location evidence="1">Golgi apparatus</location>
        <location evidence="1">trans-Golgi network membrane</location>
        <topology evidence="1">Multi-pass membrane protein</topology>
    </subcellularLocation>
</comment>
<dbReference type="InterPro" id="IPR008250">
    <property type="entry name" value="ATPase_P-typ_transduc_dom_A_sf"/>
</dbReference>
<feature type="non-terminal residue" evidence="17">
    <location>
        <position position="507"/>
    </location>
</feature>